<evidence type="ECO:0000256" key="2">
    <source>
        <dbReference type="ARBA" id="ARBA00022723"/>
    </source>
</evidence>
<feature type="compositionally biased region" description="Low complexity" evidence="3">
    <location>
        <begin position="98"/>
        <end position="113"/>
    </location>
</feature>
<dbReference type="Pfam" id="PF13359">
    <property type="entry name" value="DDE_Tnp_4"/>
    <property type="match status" value="1"/>
</dbReference>
<dbReference type="PANTHER" id="PTHR23080:SF143">
    <property type="entry name" value="SI:DKEY-56D12.4"/>
    <property type="match status" value="1"/>
</dbReference>
<feature type="compositionally biased region" description="Polar residues" evidence="3">
    <location>
        <begin position="236"/>
        <end position="248"/>
    </location>
</feature>
<dbReference type="GO" id="GO:0046872">
    <property type="term" value="F:metal ion binding"/>
    <property type="evidence" value="ECO:0007669"/>
    <property type="project" value="UniProtKB-KW"/>
</dbReference>
<evidence type="ECO:0000256" key="1">
    <source>
        <dbReference type="ARBA" id="ARBA00001968"/>
    </source>
</evidence>
<protein>
    <submittedName>
        <fullName evidence="6">Endoribonuclease Dicer-like protein 1</fullName>
    </submittedName>
</protein>
<comment type="caution">
    <text evidence="6">The sequence shown here is derived from an EMBL/GenBank/DDBJ whole genome shotgun (WGS) entry which is preliminary data.</text>
</comment>
<evidence type="ECO:0000259" key="5">
    <source>
        <dbReference type="Pfam" id="PF13613"/>
    </source>
</evidence>
<dbReference type="EMBL" id="JAHWGI010000307">
    <property type="protein sequence ID" value="KAK3913032.1"/>
    <property type="molecule type" value="Genomic_DNA"/>
</dbReference>
<keyword evidence="7" id="KW-1185">Reference proteome</keyword>
<feature type="non-terminal residue" evidence="6">
    <location>
        <position position="1"/>
    </location>
</feature>
<feature type="domain" description="Transposase Helix-turn-helix" evidence="5">
    <location>
        <begin position="331"/>
        <end position="378"/>
    </location>
</feature>
<dbReference type="PANTHER" id="PTHR23080">
    <property type="entry name" value="THAP DOMAIN PROTEIN"/>
    <property type="match status" value="1"/>
</dbReference>
<gene>
    <name evidence="6" type="ORF">KUF71_022486</name>
</gene>
<dbReference type="InterPro" id="IPR027806">
    <property type="entry name" value="HARBI1_dom"/>
</dbReference>
<evidence type="ECO:0000313" key="6">
    <source>
        <dbReference type="EMBL" id="KAK3913032.1"/>
    </source>
</evidence>
<dbReference type="AlphaFoldDB" id="A0AAE1H1G0"/>
<feature type="domain" description="DDE Tnp4" evidence="4">
    <location>
        <begin position="411"/>
        <end position="571"/>
    </location>
</feature>
<sequence>DPASARLWLSLSGVYDQTPQKLLSHWCLCSCHFPAGRKGNPIEFVEEYDEDTLQFIVESPDTKSRRTDLLTPSTKAVVDALMLLPAAVGPPQVKEVTTTESSIGTGSSTIDSEPPQLNECRTTESSIGTGSSTIDSEPPQLNECRTTEQSIGTDSSNSISVKSEIILKARRRSMAKYSPSRQLWTMRNKQVVQETRQAFRQSLCFEDLGVDILPTENLDVTPHDENNNSASEENNIGGTCTQRTPSQKDQCDSCAVKSKDTCSVGTQCDMAFLSYSRFNLMSEEDFRFYTGITQDVFEILYTFLGGDKICNTLKYEFKRKTPRKKFFRRDMCAKDNLLLTLMRLRRGMPLSDLKLLFKLSISQISKIFYTWIRFMSLEFKKLQDVMFIPAKCQDRLKPVCFEPFKNLRVIIDCAEFKMQKPKHMQQNSNTFSDYKSYNSVKFLFGISCFGGLSFMSEGYEGSITDRKIVQESGFLDYLQPGDAVMADKGFDMEDLMDEYNVNLFIPAFTHGRTSVTAREVISSRIIAEARVHVERYISRVKEFRLIRFQIPNNSCLAVASDMVRVCAFLVNFQYPFIKLRDEEENL</sequence>
<dbReference type="Pfam" id="PF13613">
    <property type="entry name" value="HTH_Tnp_4"/>
    <property type="match status" value="1"/>
</dbReference>
<comment type="cofactor">
    <cofactor evidence="1">
        <name>a divalent metal cation</name>
        <dbReference type="ChEBI" id="CHEBI:60240"/>
    </cofactor>
</comment>
<reference evidence="6" key="2">
    <citation type="journal article" date="2023" name="BMC Genomics">
        <title>Pest status, molecular evolution, and epigenetic factors derived from the genome assembly of Frankliniella fusca, a thysanopteran phytovirus vector.</title>
        <authorList>
            <person name="Catto M.A."/>
            <person name="Labadie P.E."/>
            <person name="Jacobson A.L."/>
            <person name="Kennedy G.G."/>
            <person name="Srinivasan R."/>
            <person name="Hunt B.G."/>
        </authorList>
    </citation>
    <scope>NUCLEOTIDE SEQUENCE</scope>
    <source>
        <strain evidence="6">PL_HMW_Pooled</strain>
    </source>
</reference>
<accession>A0AAE1H1G0</accession>
<dbReference type="InterPro" id="IPR027805">
    <property type="entry name" value="Transposase_HTH_dom"/>
</dbReference>
<reference evidence="6" key="1">
    <citation type="submission" date="2021-07" db="EMBL/GenBank/DDBJ databases">
        <authorList>
            <person name="Catto M.A."/>
            <person name="Jacobson A."/>
            <person name="Kennedy G."/>
            <person name="Labadie P."/>
            <person name="Hunt B.G."/>
            <person name="Srinivasan R."/>
        </authorList>
    </citation>
    <scope>NUCLEOTIDE SEQUENCE</scope>
    <source>
        <strain evidence="6">PL_HMW_Pooled</strain>
        <tissue evidence="6">Head</tissue>
    </source>
</reference>
<proteinExistence type="predicted"/>
<feature type="compositionally biased region" description="Polar residues" evidence="3">
    <location>
        <begin position="143"/>
        <end position="156"/>
    </location>
</feature>
<keyword evidence="2" id="KW-0479">Metal-binding</keyword>
<feature type="region of interest" description="Disordered" evidence="3">
    <location>
        <begin position="224"/>
        <end position="248"/>
    </location>
</feature>
<evidence type="ECO:0000259" key="4">
    <source>
        <dbReference type="Pfam" id="PF13359"/>
    </source>
</evidence>
<organism evidence="6 7">
    <name type="scientific">Frankliniella fusca</name>
    <dbReference type="NCBI Taxonomy" id="407009"/>
    <lineage>
        <taxon>Eukaryota</taxon>
        <taxon>Metazoa</taxon>
        <taxon>Ecdysozoa</taxon>
        <taxon>Arthropoda</taxon>
        <taxon>Hexapoda</taxon>
        <taxon>Insecta</taxon>
        <taxon>Pterygota</taxon>
        <taxon>Neoptera</taxon>
        <taxon>Paraneoptera</taxon>
        <taxon>Thysanoptera</taxon>
        <taxon>Terebrantia</taxon>
        <taxon>Thripoidea</taxon>
        <taxon>Thripidae</taxon>
        <taxon>Frankliniella</taxon>
    </lineage>
</organism>
<feature type="compositionally biased region" description="Low complexity" evidence="3">
    <location>
        <begin position="123"/>
        <end position="137"/>
    </location>
</feature>
<evidence type="ECO:0000313" key="7">
    <source>
        <dbReference type="Proteomes" id="UP001219518"/>
    </source>
</evidence>
<dbReference type="Proteomes" id="UP001219518">
    <property type="component" value="Unassembled WGS sequence"/>
</dbReference>
<name>A0AAE1H1G0_9NEOP</name>
<evidence type="ECO:0000256" key="3">
    <source>
        <dbReference type="SAM" id="MobiDB-lite"/>
    </source>
</evidence>
<feature type="region of interest" description="Disordered" evidence="3">
    <location>
        <begin position="93"/>
        <end position="156"/>
    </location>
</feature>